<protein>
    <recommendedName>
        <fullName evidence="3">Copper resistance protein NlpE</fullName>
    </recommendedName>
</protein>
<dbReference type="KEGG" id="psty:BFS30_12135"/>
<gene>
    <name evidence="1" type="ORF">BFS30_12135</name>
</gene>
<dbReference type="Pfam" id="PF04170">
    <property type="entry name" value="NlpE"/>
    <property type="match status" value="1"/>
</dbReference>
<dbReference type="Proteomes" id="UP000094313">
    <property type="component" value="Chromosome"/>
</dbReference>
<dbReference type="InterPro" id="IPR007298">
    <property type="entry name" value="Cu-R_lipoprotein_NlpE"/>
</dbReference>
<dbReference type="OrthoDB" id="5348860at2"/>
<proteinExistence type="predicted"/>
<accession>A0A1D7QGT3</accession>
<organism evidence="1 2">
    <name type="scientific">Pedobacter steynii</name>
    <dbReference type="NCBI Taxonomy" id="430522"/>
    <lineage>
        <taxon>Bacteria</taxon>
        <taxon>Pseudomonadati</taxon>
        <taxon>Bacteroidota</taxon>
        <taxon>Sphingobacteriia</taxon>
        <taxon>Sphingobacteriales</taxon>
        <taxon>Sphingobacteriaceae</taxon>
        <taxon>Pedobacter</taxon>
    </lineage>
</organism>
<dbReference type="EMBL" id="CP017141">
    <property type="protein sequence ID" value="AOM77855.1"/>
    <property type="molecule type" value="Genomic_DNA"/>
</dbReference>
<reference evidence="1 2" key="1">
    <citation type="submission" date="2016-08" db="EMBL/GenBank/DDBJ databases">
        <authorList>
            <person name="Seilhamer J.J."/>
        </authorList>
    </citation>
    <scope>NUCLEOTIDE SEQUENCE [LARGE SCALE GENOMIC DNA]</scope>
    <source>
        <strain evidence="1 2">DX4</strain>
    </source>
</reference>
<evidence type="ECO:0000313" key="2">
    <source>
        <dbReference type="Proteomes" id="UP000094313"/>
    </source>
</evidence>
<evidence type="ECO:0000313" key="1">
    <source>
        <dbReference type="EMBL" id="AOM77855.1"/>
    </source>
</evidence>
<dbReference type="Gene3D" id="2.40.128.640">
    <property type="match status" value="1"/>
</dbReference>
<sequence>MKKQILTLATVSVLLWSCTNETKKTTNVDRAATTETADSTVKTGDAAVNDSHNAQNSLDWNGTYKGVLPCADCEGIQTELTLNQDMTFVLKRNYMGRDTKFPEDKGTFKWDSSGSKVELIGLKDQPTHYFVGENKLIQLDMEGKEITGALADKYILKK</sequence>
<dbReference type="RefSeq" id="WP_069379543.1">
    <property type="nucleotide sequence ID" value="NZ_CP017141.1"/>
</dbReference>
<evidence type="ECO:0008006" key="3">
    <source>
        <dbReference type="Google" id="ProtNLM"/>
    </source>
</evidence>
<dbReference type="AlphaFoldDB" id="A0A1D7QGT3"/>
<name>A0A1D7QGT3_9SPHI</name>
<keyword evidence="2" id="KW-1185">Reference proteome</keyword>